<protein>
    <recommendedName>
        <fullName evidence="3">Sulfate transporter</fullName>
    </recommendedName>
</protein>
<dbReference type="Proteomes" id="UP001628192">
    <property type="component" value="Unassembled WGS sequence"/>
</dbReference>
<dbReference type="EMBL" id="BAAFSG010000001">
    <property type="protein sequence ID" value="GAB1254627.1"/>
    <property type="molecule type" value="Genomic_DNA"/>
</dbReference>
<comment type="caution">
    <text evidence="1">The sequence shown here is derived from an EMBL/GenBank/DDBJ whole genome shotgun (WGS) entry which is preliminary data.</text>
</comment>
<evidence type="ECO:0000313" key="2">
    <source>
        <dbReference type="Proteomes" id="UP001628192"/>
    </source>
</evidence>
<organism evidence="1 2">
    <name type="scientific">Desulfovibrio falkowii</name>
    <dbReference type="NCBI Taxonomy" id="3136602"/>
    <lineage>
        <taxon>Bacteria</taxon>
        <taxon>Pseudomonadati</taxon>
        <taxon>Thermodesulfobacteriota</taxon>
        <taxon>Desulfovibrionia</taxon>
        <taxon>Desulfovibrionales</taxon>
        <taxon>Desulfovibrionaceae</taxon>
        <taxon>Desulfovibrio</taxon>
    </lineage>
</organism>
<evidence type="ECO:0000313" key="1">
    <source>
        <dbReference type="EMBL" id="GAB1254627.1"/>
    </source>
</evidence>
<accession>A0ABQ0EAJ8</accession>
<name>A0ABQ0EAJ8_9BACT</name>
<dbReference type="InterPro" id="IPR021505">
    <property type="entry name" value="Phage_B3_Orf6"/>
</dbReference>
<sequence>MSQIQTNPFEDPNRYRKDHRGAYMPLDQIRPIDLARDELVLEKAAKIEAAQASLKALRDELMADIAAFVELSAERYGAKIGGDKGNVTLMSFDGLYRIRRQVNESVCFDEGLRAAKALIDQCLEEWSQDTGPLRAIVEQVFDVNKEGRINTNAILSLRRHQIDDDRWQRAMQAISDSLQVQDSKSYVRLYKRDKNGKYNAVPLDMSAL</sequence>
<dbReference type="Pfam" id="PF11363">
    <property type="entry name" value="DUF3164"/>
    <property type="match status" value="1"/>
</dbReference>
<evidence type="ECO:0008006" key="3">
    <source>
        <dbReference type="Google" id="ProtNLM"/>
    </source>
</evidence>
<dbReference type="RefSeq" id="WP_407844887.1">
    <property type="nucleotide sequence ID" value="NZ_BAAFSG010000001.1"/>
</dbReference>
<reference evidence="1 2" key="1">
    <citation type="journal article" date="2025" name="Int. J. Syst. Evol. Microbiol.">
        <title>Desulfovibrio falkowii sp. nov., Porphyromonas miyakawae sp. nov., Mediterraneibacter flintii sp. nov. and Owariibacterium komagatae gen. nov., sp. nov., isolated from human faeces.</title>
        <authorList>
            <person name="Hamaguchi T."/>
            <person name="Ohara M."/>
            <person name="Hisatomi A."/>
            <person name="Sekiguchi K."/>
            <person name="Takeda J.I."/>
            <person name="Ueyama J."/>
            <person name="Ito M."/>
            <person name="Nishiwaki H."/>
            <person name="Ogi T."/>
            <person name="Hirayama M."/>
            <person name="Ohkuma M."/>
            <person name="Sakamoto M."/>
            <person name="Ohno K."/>
        </authorList>
    </citation>
    <scope>NUCLEOTIDE SEQUENCE [LARGE SCALE GENOMIC DNA]</scope>
    <source>
        <strain evidence="1 2">13CB8C</strain>
    </source>
</reference>
<keyword evidence="2" id="KW-1185">Reference proteome</keyword>
<gene>
    <name evidence="1" type="ORF">Defa_21140</name>
</gene>
<proteinExistence type="predicted"/>